<dbReference type="PROSITE" id="PS50222">
    <property type="entry name" value="EF_HAND_2"/>
    <property type="match status" value="2"/>
</dbReference>
<organism evidence="9 10">
    <name type="scientific">Rotaria socialis</name>
    <dbReference type="NCBI Taxonomy" id="392032"/>
    <lineage>
        <taxon>Eukaryota</taxon>
        <taxon>Metazoa</taxon>
        <taxon>Spiralia</taxon>
        <taxon>Gnathifera</taxon>
        <taxon>Rotifera</taxon>
        <taxon>Eurotatoria</taxon>
        <taxon>Bdelloidea</taxon>
        <taxon>Philodinida</taxon>
        <taxon>Philodinidae</taxon>
        <taxon>Rotaria</taxon>
    </lineage>
</organism>
<dbReference type="GO" id="GO:0005509">
    <property type="term" value="F:calcium ion binding"/>
    <property type="evidence" value="ECO:0007669"/>
    <property type="project" value="InterPro"/>
</dbReference>
<evidence type="ECO:0000256" key="2">
    <source>
        <dbReference type="ARBA" id="ARBA00022737"/>
    </source>
</evidence>
<name>A0A820VMF6_9BILA</name>
<reference evidence="9" key="1">
    <citation type="submission" date="2021-02" db="EMBL/GenBank/DDBJ databases">
        <authorList>
            <person name="Nowell W R."/>
        </authorList>
    </citation>
    <scope>NUCLEOTIDE SEQUENCE</scope>
</reference>
<feature type="compositionally biased region" description="Polar residues" evidence="7">
    <location>
        <begin position="84"/>
        <end position="107"/>
    </location>
</feature>
<comment type="caution">
    <text evidence="9">The sequence shown here is derived from an EMBL/GenBank/DDBJ whole genome shotgun (WGS) entry which is preliminary data.</text>
</comment>
<dbReference type="InterPro" id="IPR000225">
    <property type="entry name" value="Armadillo"/>
</dbReference>
<dbReference type="PROSITE" id="PS00018">
    <property type="entry name" value="EF_HAND_1"/>
    <property type="match status" value="1"/>
</dbReference>
<dbReference type="InterPro" id="IPR011992">
    <property type="entry name" value="EF-hand-dom_pair"/>
</dbReference>
<protein>
    <recommendedName>
        <fullName evidence="8">EF-hand domain-containing protein</fullName>
    </recommendedName>
</protein>
<evidence type="ECO:0000256" key="4">
    <source>
        <dbReference type="ARBA" id="ARBA00023123"/>
    </source>
</evidence>
<keyword evidence="3" id="KW-0106">Calcium</keyword>
<dbReference type="EMBL" id="CAJOBP010006847">
    <property type="protein sequence ID" value="CAF4502087.1"/>
    <property type="molecule type" value="Genomic_DNA"/>
</dbReference>
<feature type="region of interest" description="Disordered" evidence="7">
    <location>
        <begin position="78"/>
        <end position="113"/>
    </location>
</feature>
<dbReference type="Gene3D" id="1.10.238.10">
    <property type="entry name" value="EF-hand"/>
    <property type="match status" value="2"/>
</dbReference>
<dbReference type="Gene3D" id="1.25.10.10">
    <property type="entry name" value="Leucine-rich Repeat Variant"/>
    <property type="match status" value="1"/>
</dbReference>
<evidence type="ECO:0000259" key="8">
    <source>
        <dbReference type="PROSITE" id="PS50222"/>
    </source>
</evidence>
<keyword evidence="1" id="KW-0479">Metal-binding</keyword>
<accession>A0A820VMF6</accession>
<dbReference type="InterPro" id="IPR018247">
    <property type="entry name" value="EF_Hand_1_Ca_BS"/>
</dbReference>
<dbReference type="SMART" id="SM00185">
    <property type="entry name" value="ARM"/>
    <property type="match status" value="2"/>
</dbReference>
<evidence type="ECO:0000256" key="3">
    <source>
        <dbReference type="ARBA" id="ARBA00022837"/>
    </source>
</evidence>
<dbReference type="FunFam" id="1.10.238.10:FF:000007">
    <property type="entry name" value="Putative myosin regulatory light chain sqh"/>
    <property type="match status" value="1"/>
</dbReference>
<keyword evidence="10" id="KW-1185">Reference proteome</keyword>
<gene>
    <name evidence="9" type="ORF">UJA718_LOCUS26401</name>
</gene>
<dbReference type="SUPFAM" id="SSF47473">
    <property type="entry name" value="EF-hand"/>
    <property type="match status" value="1"/>
</dbReference>
<evidence type="ECO:0000256" key="7">
    <source>
        <dbReference type="SAM" id="MobiDB-lite"/>
    </source>
</evidence>
<dbReference type="InterPro" id="IPR016024">
    <property type="entry name" value="ARM-type_fold"/>
</dbReference>
<evidence type="ECO:0000256" key="5">
    <source>
        <dbReference type="ARBA" id="ARBA00023175"/>
    </source>
</evidence>
<sequence>MGNIDVHEKVDLSFRLHARYPVVVEFDIYPIDIYRQKTDDDFIGTLNLYEINAHNTTVGSTSSTLTATVVSSRTSSDLKDIDTTDSIPNNSSPRVSFSGPETISNTGGTSGRSGFERLTARDLNDANIICAIRIRLPKAAFQLPSSQSQMIPFSGIIEALTEDKRELAEALNIHPSLMNPLFASRTSQRQPYSQSTTSLYGNSKVNLLKDSSAKLEQTKLENETLLKWLKRQNAFKTNHTIENIISALIHIGRVDLAYRFKIDDLRYKYPEDAKEFIPTNEWQTISEGQQIPPGLHIRLNLETGLREAKLLGNNEQKSTSNEIIAVSPEADQEEISRKNLEKAFANLDLSKDDVQSDEAHEEDIRQRFRPYDELKKEFESLNMKIQTDQEILVTLIDQLNKTDNDDNTKTILTDLEYYLHQYDNAILFADMNGLDLLIALLNSTNTDAEIRNLASLALGAAFQGNPKVQLKALQSNCMQHLLHLLNIESDDNIILRLLFALSTLLRNFPAAQKTFLEHSGAELMIKMLDLNNKIAVRALTLMNDLITEKKKMKKKAQRATSNVFSMFDQKQVQEFKEAFNLMDQDRDGTVSMDDLKEVYASLGKAPKDAELKAMLDEAQGPVNFTTILSLFGDRLNGTDEENVILNAWKNFDKEGTGFINQKNLREVLTCEGRPDDRLTDMEFSQMLDGAPIDPKGNLDYAAFTRQIKRGKEDE</sequence>
<dbReference type="CDD" id="cd00051">
    <property type="entry name" value="EFh"/>
    <property type="match status" value="1"/>
</dbReference>
<dbReference type="GO" id="GO:0016459">
    <property type="term" value="C:myosin complex"/>
    <property type="evidence" value="ECO:0007669"/>
    <property type="project" value="UniProtKB-KW"/>
</dbReference>
<keyword evidence="4" id="KW-0518">Myosin</keyword>
<keyword evidence="2" id="KW-0677">Repeat</keyword>
<dbReference type="Proteomes" id="UP000663873">
    <property type="component" value="Unassembled WGS sequence"/>
</dbReference>
<dbReference type="Pfam" id="PF13405">
    <property type="entry name" value="EF-hand_6"/>
    <property type="match status" value="1"/>
</dbReference>
<evidence type="ECO:0000313" key="9">
    <source>
        <dbReference type="EMBL" id="CAF4502087.1"/>
    </source>
</evidence>
<dbReference type="AlphaFoldDB" id="A0A820VMF6"/>
<dbReference type="SUPFAM" id="SSF48371">
    <property type="entry name" value="ARM repeat"/>
    <property type="match status" value="1"/>
</dbReference>
<dbReference type="InterPro" id="IPR050403">
    <property type="entry name" value="Myosin_RLC"/>
</dbReference>
<proteinExistence type="predicted"/>
<evidence type="ECO:0000256" key="6">
    <source>
        <dbReference type="ARBA" id="ARBA00023179"/>
    </source>
</evidence>
<evidence type="ECO:0000256" key="1">
    <source>
        <dbReference type="ARBA" id="ARBA00022723"/>
    </source>
</evidence>
<dbReference type="PANTHER" id="PTHR23049">
    <property type="entry name" value="MYOSIN REGULATORY LIGHT CHAIN 2"/>
    <property type="match status" value="1"/>
</dbReference>
<dbReference type="InterPro" id="IPR011989">
    <property type="entry name" value="ARM-like"/>
</dbReference>
<evidence type="ECO:0000313" key="10">
    <source>
        <dbReference type="Proteomes" id="UP000663873"/>
    </source>
</evidence>
<keyword evidence="6" id="KW-0514">Muscle protein</keyword>
<keyword evidence="5" id="KW-0505">Motor protein</keyword>
<feature type="domain" description="EF-hand" evidence="8">
    <location>
        <begin position="570"/>
        <end position="605"/>
    </location>
</feature>
<dbReference type="SMART" id="SM00054">
    <property type="entry name" value="EFh"/>
    <property type="match status" value="2"/>
</dbReference>
<dbReference type="InterPro" id="IPR002048">
    <property type="entry name" value="EF_hand_dom"/>
</dbReference>
<feature type="domain" description="EF-hand" evidence="8">
    <location>
        <begin position="639"/>
        <end position="674"/>
    </location>
</feature>